<evidence type="ECO:0000259" key="1">
    <source>
        <dbReference type="Pfam" id="PF00551"/>
    </source>
</evidence>
<protein>
    <submittedName>
        <fullName evidence="2">Methionyl-tRNA formyltranserase</fullName>
    </submittedName>
</protein>
<sequence length="249" mass="28601">MRVAVITEEDLFYVREFFCEFLPRARHSEYEICGVTILPAFNKGSTWALARQMYGFYGMRDFIRMGCAYAYRKFRKKTIRSLVEQERIPCIDVASVHSEAYLSWLKDEKIDVLVSVAAPVIFKKELLGIPPRGCLNSHSALLPENRGMMPVFWALYKDAPELGVTIHTMEEEVDRGHMLVQERVPIGQESLDEMIRKTKKISARLMDHVLAQMVHEDVVGTPIPAGGSYQTFPTPEEVRDFKKKGKRLL</sequence>
<feature type="domain" description="Formyl transferase N-terminal" evidence="1">
    <location>
        <begin position="82"/>
        <end position="206"/>
    </location>
</feature>
<dbReference type="PANTHER" id="PTHR11138:SF5">
    <property type="entry name" value="METHIONYL-TRNA FORMYLTRANSFERASE, MITOCHONDRIAL"/>
    <property type="match status" value="1"/>
</dbReference>
<dbReference type="EMBL" id="ASJR01000002">
    <property type="protein sequence ID" value="ERP39127.1"/>
    <property type="molecule type" value="Genomic_DNA"/>
</dbReference>
<dbReference type="STRING" id="1313304.CALK_0294"/>
<reference evidence="2 3" key="1">
    <citation type="journal article" date="2013" name="Environ. Microbiol.">
        <title>Genome analysis of Chitinivibrio alkaliphilus gen. nov., sp. nov., a novel extremely haloalkaliphilic anaerobic chitinolytic bacterium from the candidate phylum Termite Group 3.</title>
        <authorList>
            <person name="Sorokin D.Y."/>
            <person name="Gumerov V.M."/>
            <person name="Rakitin A.L."/>
            <person name="Beletsky A.V."/>
            <person name="Damste J.S."/>
            <person name="Muyzer G."/>
            <person name="Mardanov A.V."/>
            <person name="Ravin N.V."/>
        </authorList>
    </citation>
    <scope>NUCLEOTIDE SEQUENCE [LARGE SCALE GENOMIC DNA]</scope>
    <source>
        <strain evidence="2 3">ACht1</strain>
    </source>
</reference>
<dbReference type="InterPro" id="IPR002376">
    <property type="entry name" value="Formyl_transf_N"/>
</dbReference>
<dbReference type="PANTHER" id="PTHR11138">
    <property type="entry name" value="METHIONYL-TRNA FORMYLTRANSFERASE"/>
    <property type="match status" value="1"/>
</dbReference>
<accession>U7DAS1</accession>
<dbReference type="Proteomes" id="UP000017148">
    <property type="component" value="Unassembled WGS sequence"/>
</dbReference>
<dbReference type="RefSeq" id="WP_022635840.1">
    <property type="nucleotide sequence ID" value="NZ_ASJR01000002.1"/>
</dbReference>
<evidence type="ECO:0000313" key="2">
    <source>
        <dbReference type="EMBL" id="ERP39127.1"/>
    </source>
</evidence>
<dbReference type="Pfam" id="PF00551">
    <property type="entry name" value="Formyl_trans_N"/>
    <property type="match status" value="1"/>
</dbReference>
<dbReference type="GO" id="GO:0005829">
    <property type="term" value="C:cytosol"/>
    <property type="evidence" value="ECO:0007669"/>
    <property type="project" value="TreeGrafter"/>
</dbReference>
<dbReference type="Gene3D" id="3.40.50.170">
    <property type="entry name" value="Formyl transferase, N-terminal domain"/>
    <property type="match status" value="1"/>
</dbReference>
<name>U7DAS1_9BACT</name>
<dbReference type="InterPro" id="IPR036477">
    <property type="entry name" value="Formyl_transf_N_sf"/>
</dbReference>
<comment type="caution">
    <text evidence="2">The sequence shown here is derived from an EMBL/GenBank/DDBJ whole genome shotgun (WGS) entry which is preliminary data.</text>
</comment>
<organism evidence="2 3">
    <name type="scientific">Chitinivibrio alkaliphilus ACht1</name>
    <dbReference type="NCBI Taxonomy" id="1313304"/>
    <lineage>
        <taxon>Bacteria</taxon>
        <taxon>Pseudomonadati</taxon>
        <taxon>Fibrobacterota</taxon>
        <taxon>Chitinivibrionia</taxon>
        <taxon>Chitinivibrionales</taxon>
        <taxon>Chitinivibrionaceae</taxon>
        <taxon>Chitinivibrio</taxon>
    </lineage>
</organism>
<proteinExistence type="predicted"/>
<dbReference type="AlphaFoldDB" id="U7DAS1"/>
<keyword evidence="3" id="KW-1185">Reference proteome</keyword>
<dbReference type="SUPFAM" id="SSF53328">
    <property type="entry name" value="Formyltransferase"/>
    <property type="match status" value="1"/>
</dbReference>
<dbReference type="OrthoDB" id="5405975at2"/>
<evidence type="ECO:0000313" key="3">
    <source>
        <dbReference type="Proteomes" id="UP000017148"/>
    </source>
</evidence>
<dbReference type="GO" id="GO:0004479">
    <property type="term" value="F:methionyl-tRNA formyltransferase activity"/>
    <property type="evidence" value="ECO:0007669"/>
    <property type="project" value="TreeGrafter"/>
</dbReference>
<gene>
    <name evidence="2" type="ORF">CALK_0294</name>
</gene>
<dbReference type="eggNOG" id="COG0223">
    <property type="taxonomic scope" value="Bacteria"/>
</dbReference>